<proteinExistence type="predicted"/>
<dbReference type="Proteomes" id="UP001642483">
    <property type="component" value="Unassembled WGS sequence"/>
</dbReference>
<dbReference type="Pfam" id="PF23598">
    <property type="entry name" value="LRR_14"/>
    <property type="match status" value="1"/>
</dbReference>
<organism evidence="4 5">
    <name type="scientific">Clavelina lepadiformis</name>
    <name type="common">Light-bulb sea squirt</name>
    <name type="synonym">Ascidia lepadiformis</name>
    <dbReference type="NCBI Taxonomy" id="159417"/>
    <lineage>
        <taxon>Eukaryota</taxon>
        <taxon>Metazoa</taxon>
        <taxon>Chordata</taxon>
        <taxon>Tunicata</taxon>
        <taxon>Ascidiacea</taxon>
        <taxon>Aplousobranchia</taxon>
        <taxon>Clavelinidae</taxon>
        <taxon>Clavelina</taxon>
    </lineage>
</organism>
<dbReference type="InterPro" id="IPR032675">
    <property type="entry name" value="LRR_dom_sf"/>
</dbReference>
<accession>A0ABP0F2C6</accession>
<evidence type="ECO:0000259" key="3">
    <source>
        <dbReference type="Pfam" id="PF23598"/>
    </source>
</evidence>
<dbReference type="InterPro" id="IPR050216">
    <property type="entry name" value="LRR_domain-containing"/>
</dbReference>
<evidence type="ECO:0000313" key="5">
    <source>
        <dbReference type="Proteomes" id="UP001642483"/>
    </source>
</evidence>
<comment type="caution">
    <text evidence="4">The sequence shown here is derived from an EMBL/GenBank/DDBJ whole genome shotgun (WGS) entry which is preliminary data.</text>
</comment>
<feature type="domain" description="Disease resistance R13L4/SHOC-2-like LRR" evidence="3">
    <location>
        <begin position="73"/>
        <end position="152"/>
    </location>
</feature>
<dbReference type="EMBL" id="CAWYQH010000002">
    <property type="protein sequence ID" value="CAK8673871.1"/>
    <property type="molecule type" value="Genomic_DNA"/>
</dbReference>
<dbReference type="SMART" id="SM00364">
    <property type="entry name" value="LRR_BAC"/>
    <property type="match status" value="3"/>
</dbReference>
<dbReference type="InterPro" id="IPR001611">
    <property type="entry name" value="Leu-rich_rpt"/>
</dbReference>
<sequence length="271" mass="30745">MACLKCFRKNQSEEAKRRCKSLMLEAKCEASDIFDLSNCELRSLPPIFSICRAKNIQTLILHTNLLKSLKAGGMLGDLKTLQVLDLHDNRLTTLPEDIGLLQNLMILNVENNMLSELPFSFGQLEKLEKFSARDNILTCLPKSFDALKSLKVCDVSGTNQIRYLPRELCFIRTLESLVLPDPNLMEFPPAIIALEGLDSIMKFLCRDCGINRNASKSQDDEICPQPGISSRKLRNSVVEEREVQNIEYNQQLAKRRKEKAELLKTIKKGES</sequence>
<dbReference type="SUPFAM" id="SSF52058">
    <property type="entry name" value="L domain-like"/>
    <property type="match status" value="1"/>
</dbReference>
<dbReference type="InterPro" id="IPR003591">
    <property type="entry name" value="Leu-rich_rpt_typical-subtyp"/>
</dbReference>
<gene>
    <name evidence="4" type="ORF">CVLEPA_LOCUS3613</name>
</gene>
<evidence type="ECO:0000256" key="2">
    <source>
        <dbReference type="ARBA" id="ARBA00022737"/>
    </source>
</evidence>
<reference evidence="4 5" key="1">
    <citation type="submission" date="2024-02" db="EMBL/GenBank/DDBJ databases">
        <authorList>
            <person name="Daric V."/>
            <person name="Darras S."/>
        </authorList>
    </citation>
    <scope>NUCLEOTIDE SEQUENCE [LARGE SCALE GENOMIC DNA]</scope>
</reference>
<protein>
    <recommendedName>
        <fullName evidence="3">Disease resistance R13L4/SHOC-2-like LRR domain-containing protein</fullName>
    </recommendedName>
</protein>
<dbReference type="PROSITE" id="PS51450">
    <property type="entry name" value="LRR"/>
    <property type="match status" value="1"/>
</dbReference>
<keyword evidence="5" id="KW-1185">Reference proteome</keyword>
<evidence type="ECO:0000313" key="4">
    <source>
        <dbReference type="EMBL" id="CAK8673871.1"/>
    </source>
</evidence>
<dbReference type="InterPro" id="IPR055414">
    <property type="entry name" value="LRR_R13L4/SHOC2-like"/>
</dbReference>
<evidence type="ECO:0000256" key="1">
    <source>
        <dbReference type="ARBA" id="ARBA00022614"/>
    </source>
</evidence>
<dbReference type="Gene3D" id="3.80.10.10">
    <property type="entry name" value="Ribonuclease Inhibitor"/>
    <property type="match status" value="1"/>
</dbReference>
<dbReference type="PANTHER" id="PTHR48051:SF1">
    <property type="entry name" value="RAS SUPPRESSOR PROTEIN 1"/>
    <property type="match status" value="1"/>
</dbReference>
<dbReference type="PANTHER" id="PTHR48051">
    <property type="match status" value="1"/>
</dbReference>
<keyword evidence="2" id="KW-0677">Repeat</keyword>
<name>A0ABP0F2C6_CLALP</name>
<dbReference type="SMART" id="SM00369">
    <property type="entry name" value="LRR_TYP"/>
    <property type="match status" value="2"/>
</dbReference>
<keyword evidence="1" id="KW-0433">Leucine-rich repeat</keyword>